<organism evidence="1 2">
    <name type="scientific">Aneurinibacillus thermoaerophilus</name>
    <dbReference type="NCBI Taxonomy" id="143495"/>
    <lineage>
        <taxon>Bacteria</taxon>
        <taxon>Bacillati</taxon>
        <taxon>Bacillota</taxon>
        <taxon>Bacilli</taxon>
        <taxon>Bacillales</taxon>
        <taxon>Paenibacillaceae</taxon>
        <taxon>Aneurinibacillus group</taxon>
        <taxon>Aneurinibacillus</taxon>
    </lineage>
</organism>
<sequence length="133" mass="14935">MHPLIALCPHIIKKAEKPTRTASLLNPYHMKGKGGDIHEKNFFSTAFTIYTISHLLLSEKSYISIHFFTILSIACFFKSPIVVLGIPNIFSTCLYVYPSRQVRIMIFRSKSSKLLMAISRSTLGIISSGKLIS</sequence>
<protein>
    <submittedName>
        <fullName evidence="1">Uncharacterized protein</fullName>
    </submittedName>
</protein>
<dbReference type="Proteomes" id="UP000198956">
    <property type="component" value="Unassembled WGS sequence"/>
</dbReference>
<reference evidence="1 2" key="1">
    <citation type="submission" date="2016-10" db="EMBL/GenBank/DDBJ databases">
        <authorList>
            <person name="de Groot N.N."/>
        </authorList>
    </citation>
    <scope>NUCLEOTIDE SEQUENCE [LARGE SCALE GENOMIC DNA]</scope>
    <source>
        <strain evidence="1 2">L 420-91</strain>
    </source>
</reference>
<proteinExistence type="predicted"/>
<evidence type="ECO:0000313" key="2">
    <source>
        <dbReference type="Proteomes" id="UP000198956"/>
    </source>
</evidence>
<name>A0A1G7WPI1_ANETH</name>
<evidence type="ECO:0000313" key="1">
    <source>
        <dbReference type="EMBL" id="SDG73822.1"/>
    </source>
</evidence>
<accession>A0A1G7WPI1</accession>
<dbReference type="AlphaFoldDB" id="A0A1G7WPI1"/>
<gene>
    <name evidence="1" type="ORF">SAMN04489735_100245</name>
</gene>
<dbReference type="EMBL" id="FNDE01000002">
    <property type="protein sequence ID" value="SDG73822.1"/>
    <property type="molecule type" value="Genomic_DNA"/>
</dbReference>